<dbReference type="EMBL" id="JAIWYP010000007">
    <property type="protein sequence ID" value="KAH3795245.1"/>
    <property type="molecule type" value="Genomic_DNA"/>
</dbReference>
<sequence length="179" mass="19873">MRAAVDPAPAKEHMSRWRRRTAAETAPVPEPASAPVPVPQPEAAAAVAPLSKRKRTDDNAANGEVVDSCDIFRTADELPRGHNMGKHEAQACNANEILFKSTNSSLSKMDNIQRIYILHRQTYDDVSINVSASLTQRHVFVVANMLILHNCLKAPELIFLTTIQLSQLIRIDQYSLDTF</sequence>
<accession>A0A9D4J1W4</accession>
<keyword evidence="3" id="KW-1185">Reference proteome</keyword>
<evidence type="ECO:0000313" key="2">
    <source>
        <dbReference type="EMBL" id="KAH3795245.1"/>
    </source>
</evidence>
<dbReference type="AlphaFoldDB" id="A0A9D4J1W4"/>
<name>A0A9D4J1W4_DREPO</name>
<feature type="compositionally biased region" description="Pro residues" evidence="1">
    <location>
        <begin position="28"/>
        <end position="40"/>
    </location>
</feature>
<dbReference type="Proteomes" id="UP000828390">
    <property type="component" value="Unassembled WGS sequence"/>
</dbReference>
<evidence type="ECO:0000313" key="3">
    <source>
        <dbReference type="Proteomes" id="UP000828390"/>
    </source>
</evidence>
<reference evidence="2" key="1">
    <citation type="journal article" date="2019" name="bioRxiv">
        <title>The Genome of the Zebra Mussel, Dreissena polymorpha: A Resource for Invasive Species Research.</title>
        <authorList>
            <person name="McCartney M.A."/>
            <person name="Auch B."/>
            <person name="Kono T."/>
            <person name="Mallez S."/>
            <person name="Zhang Y."/>
            <person name="Obille A."/>
            <person name="Becker A."/>
            <person name="Abrahante J.E."/>
            <person name="Garbe J."/>
            <person name="Badalamenti J.P."/>
            <person name="Herman A."/>
            <person name="Mangelson H."/>
            <person name="Liachko I."/>
            <person name="Sullivan S."/>
            <person name="Sone E.D."/>
            <person name="Koren S."/>
            <person name="Silverstein K.A.T."/>
            <person name="Beckman K.B."/>
            <person name="Gohl D.M."/>
        </authorList>
    </citation>
    <scope>NUCLEOTIDE SEQUENCE</scope>
    <source>
        <strain evidence="2">Duluth1</strain>
        <tissue evidence="2">Whole animal</tissue>
    </source>
</reference>
<gene>
    <name evidence="2" type="ORF">DPMN_148793</name>
</gene>
<proteinExistence type="predicted"/>
<reference evidence="2" key="2">
    <citation type="submission" date="2020-11" db="EMBL/GenBank/DDBJ databases">
        <authorList>
            <person name="McCartney M.A."/>
            <person name="Auch B."/>
            <person name="Kono T."/>
            <person name="Mallez S."/>
            <person name="Becker A."/>
            <person name="Gohl D.M."/>
            <person name="Silverstein K.A.T."/>
            <person name="Koren S."/>
            <person name="Bechman K.B."/>
            <person name="Herman A."/>
            <person name="Abrahante J.E."/>
            <person name="Garbe J."/>
        </authorList>
    </citation>
    <scope>NUCLEOTIDE SEQUENCE</scope>
    <source>
        <strain evidence="2">Duluth1</strain>
        <tissue evidence="2">Whole animal</tissue>
    </source>
</reference>
<comment type="caution">
    <text evidence="2">The sequence shown here is derived from an EMBL/GenBank/DDBJ whole genome shotgun (WGS) entry which is preliminary data.</text>
</comment>
<evidence type="ECO:0000256" key="1">
    <source>
        <dbReference type="SAM" id="MobiDB-lite"/>
    </source>
</evidence>
<feature type="region of interest" description="Disordered" evidence="1">
    <location>
        <begin position="1"/>
        <end position="60"/>
    </location>
</feature>
<organism evidence="2 3">
    <name type="scientific">Dreissena polymorpha</name>
    <name type="common">Zebra mussel</name>
    <name type="synonym">Mytilus polymorpha</name>
    <dbReference type="NCBI Taxonomy" id="45954"/>
    <lineage>
        <taxon>Eukaryota</taxon>
        <taxon>Metazoa</taxon>
        <taxon>Spiralia</taxon>
        <taxon>Lophotrochozoa</taxon>
        <taxon>Mollusca</taxon>
        <taxon>Bivalvia</taxon>
        <taxon>Autobranchia</taxon>
        <taxon>Heteroconchia</taxon>
        <taxon>Euheterodonta</taxon>
        <taxon>Imparidentia</taxon>
        <taxon>Neoheterodontei</taxon>
        <taxon>Myida</taxon>
        <taxon>Dreissenoidea</taxon>
        <taxon>Dreissenidae</taxon>
        <taxon>Dreissena</taxon>
    </lineage>
</organism>
<protein>
    <submittedName>
        <fullName evidence="2">Uncharacterized protein</fullName>
    </submittedName>
</protein>